<feature type="transmembrane region" description="Helical" evidence="1">
    <location>
        <begin position="35"/>
        <end position="59"/>
    </location>
</feature>
<evidence type="ECO:0000313" key="3">
    <source>
        <dbReference type="Proteomes" id="UP001367508"/>
    </source>
</evidence>
<sequence length="140" mass="15926">MLVEVEMTTYCIYIQSLYSILPVPILHQNGIHGDWIGFLYCNTPCLLLAYACLFIYLLLCQLQLDRKTMVQHFLELSTFYFCLEYEMEETSLLGSNCEGNHFDTIVARSLKDCVTVKGKHQSVRRSLPQAAGLGCSITNT</sequence>
<keyword evidence="3" id="KW-1185">Reference proteome</keyword>
<gene>
    <name evidence="2" type="ORF">VNO77_32970</name>
</gene>
<evidence type="ECO:0000313" key="2">
    <source>
        <dbReference type="EMBL" id="KAK7314446.1"/>
    </source>
</evidence>
<dbReference type="AlphaFoldDB" id="A0AAN9KCY4"/>
<accession>A0AAN9KCY4</accession>
<evidence type="ECO:0000256" key="1">
    <source>
        <dbReference type="SAM" id="Phobius"/>
    </source>
</evidence>
<proteinExistence type="predicted"/>
<reference evidence="2 3" key="1">
    <citation type="submission" date="2024-01" db="EMBL/GenBank/DDBJ databases">
        <title>The genomes of 5 underutilized Papilionoideae crops provide insights into root nodulation and disease resistanc.</title>
        <authorList>
            <person name="Jiang F."/>
        </authorList>
    </citation>
    <scope>NUCLEOTIDE SEQUENCE [LARGE SCALE GENOMIC DNA]</scope>
    <source>
        <strain evidence="2">LVBAO_FW01</strain>
        <tissue evidence="2">Leaves</tissue>
    </source>
</reference>
<comment type="caution">
    <text evidence="2">The sequence shown here is derived from an EMBL/GenBank/DDBJ whole genome shotgun (WGS) entry which is preliminary data.</text>
</comment>
<keyword evidence="1" id="KW-0812">Transmembrane</keyword>
<organism evidence="2 3">
    <name type="scientific">Canavalia gladiata</name>
    <name type="common">Sword bean</name>
    <name type="synonym">Dolichos gladiatus</name>
    <dbReference type="NCBI Taxonomy" id="3824"/>
    <lineage>
        <taxon>Eukaryota</taxon>
        <taxon>Viridiplantae</taxon>
        <taxon>Streptophyta</taxon>
        <taxon>Embryophyta</taxon>
        <taxon>Tracheophyta</taxon>
        <taxon>Spermatophyta</taxon>
        <taxon>Magnoliopsida</taxon>
        <taxon>eudicotyledons</taxon>
        <taxon>Gunneridae</taxon>
        <taxon>Pentapetalae</taxon>
        <taxon>rosids</taxon>
        <taxon>fabids</taxon>
        <taxon>Fabales</taxon>
        <taxon>Fabaceae</taxon>
        <taxon>Papilionoideae</taxon>
        <taxon>50 kb inversion clade</taxon>
        <taxon>NPAAA clade</taxon>
        <taxon>indigoferoid/millettioid clade</taxon>
        <taxon>Phaseoleae</taxon>
        <taxon>Canavalia</taxon>
    </lineage>
</organism>
<dbReference type="EMBL" id="JAYMYQ010000008">
    <property type="protein sequence ID" value="KAK7314446.1"/>
    <property type="molecule type" value="Genomic_DNA"/>
</dbReference>
<protein>
    <submittedName>
        <fullName evidence="2">Uncharacterized protein</fullName>
    </submittedName>
</protein>
<name>A0AAN9KCY4_CANGL</name>
<dbReference type="Proteomes" id="UP001367508">
    <property type="component" value="Unassembled WGS sequence"/>
</dbReference>
<keyword evidence="1" id="KW-0472">Membrane</keyword>
<keyword evidence="1" id="KW-1133">Transmembrane helix</keyword>